<feature type="domain" description="KIB1-4 beta-propeller" evidence="1">
    <location>
        <begin position="60"/>
        <end position="284"/>
    </location>
</feature>
<dbReference type="EMBL" id="OOIL02001512">
    <property type="protein sequence ID" value="VFQ76228.1"/>
    <property type="molecule type" value="Genomic_DNA"/>
</dbReference>
<dbReference type="AlphaFoldDB" id="A0A484LJS3"/>
<gene>
    <name evidence="2" type="ORF">CCAM_LOCUS18004</name>
</gene>
<dbReference type="PANTHER" id="PTHR33127">
    <property type="entry name" value="TRANSMEMBRANE PROTEIN"/>
    <property type="match status" value="1"/>
</dbReference>
<reference evidence="2 3" key="1">
    <citation type="submission" date="2018-04" db="EMBL/GenBank/DDBJ databases">
        <authorList>
            <person name="Vogel A."/>
        </authorList>
    </citation>
    <scope>NUCLEOTIDE SEQUENCE [LARGE SCALE GENOMIC DNA]</scope>
</reference>
<dbReference type="OrthoDB" id="1863935at2759"/>
<dbReference type="Proteomes" id="UP000595140">
    <property type="component" value="Unassembled WGS sequence"/>
</dbReference>
<dbReference type="InterPro" id="IPR005174">
    <property type="entry name" value="KIB1-4_b-propeller"/>
</dbReference>
<dbReference type="PANTHER" id="PTHR33127:SF69">
    <property type="entry name" value="OS09G0340800 PROTEIN"/>
    <property type="match status" value="1"/>
</dbReference>
<dbReference type="Pfam" id="PF03478">
    <property type="entry name" value="Beta-prop_KIB1-4"/>
    <property type="match status" value="2"/>
</dbReference>
<proteinExistence type="predicted"/>
<evidence type="ECO:0000313" key="2">
    <source>
        <dbReference type="EMBL" id="VFQ76228.1"/>
    </source>
</evidence>
<accession>A0A484LJS3</accession>
<keyword evidence="3" id="KW-1185">Reference proteome</keyword>
<evidence type="ECO:0000313" key="3">
    <source>
        <dbReference type="Proteomes" id="UP000595140"/>
    </source>
</evidence>
<sequence>MWDTFASVQGCEIEKCNGEVAAASQPAACRPWLVHYHGKGYRKQPFASDIAGPSPGIIIPGLGRNKVLSCAHGCLVLYDYKAKLLSLCNSATFDNDNRIRLPHLNHLSNYKIDSCVLLPPPLPPQGPGGGGGGHTNNNSSNWHGFTVSIFLEKLPSIMFCRVGETKWREIRYGKYLEPFVPEKIQRYAREWGRPLFFKRAVGFDGKIYAQLGAEWIGGFCYSMMSIEIVEVEVQVEVEGGAEYGLVLCTVEEPAGLSCASISPYTNVYIVESCGELFLLHFSPGAQVFELWKYFDVFSPSPPISMNPQHVLSIKEEDKQNNQKCNINNQRRRRTIVTSELESCKNTNVCIQLYDLPFDLLEHISKHLIATEYMNFRAASKICQSLCPPINWRIALSETEKSHCFPSPLLMFPDSHESVYKFVDPSLNVNGNNYYLMSIPDSLRSHHIIRYSEQGWVLLSKSRSCVNLYNPFKKCVITYNHTLTKREDCLFFIRNPPGSIQPVRVVFCGTKVFVSTVVDLDDPDEEWSWDEMKGNKNFDAAAQTSPVLFKDTFYYLDKTGKLGNLEIDFEGGNMRWEVLEKPHRPAGLKFFDHNFLVECGGELISIFLGRAGKWVSVYRLNSDSQVWEKASRLGGYDLYLNPTASSSSSAMPPSSTGGGGNRIYFPLLRGSDIVYFSMETGKWHFSGSQLDSSSTNLYGTRWYPNSCWIKPCW</sequence>
<name>A0A484LJS3_9ASTE</name>
<organism evidence="2 3">
    <name type="scientific">Cuscuta campestris</name>
    <dbReference type="NCBI Taxonomy" id="132261"/>
    <lineage>
        <taxon>Eukaryota</taxon>
        <taxon>Viridiplantae</taxon>
        <taxon>Streptophyta</taxon>
        <taxon>Embryophyta</taxon>
        <taxon>Tracheophyta</taxon>
        <taxon>Spermatophyta</taxon>
        <taxon>Magnoliopsida</taxon>
        <taxon>eudicotyledons</taxon>
        <taxon>Gunneridae</taxon>
        <taxon>Pentapetalae</taxon>
        <taxon>asterids</taxon>
        <taxon>lamiids</taxon>
        <taxon>Solanales</taxon>
        <taxon>Convolvulaceae</taxon>
        <taxon>Cuscuteae</taxon>
        <taxon>Cuscuta</taxon>
        <taxon>Cuscuta subgen. Grammica</taxon>
        <taxon>Cuscuta sect. Cleistogrammica</taxon>
    </lineage>
</organism>
<protein>
    <recommendedName>
        <fullName evidence="1">KIB1-4 beta-propeller domain-containing protein</fullName>
    </recommendedName>
</protein>
<evidence type="ECO:0000259" key="1">
    <source>
        <dbReference type="Pfam" id="PF03478"/>
    </source>
</evidence>
<feature type="domain" description="KIB1-4 beta-propeller" evidence="1">
    <location>
        <begin position="431"/>
        <end position="665"/>
    </location>
</feature>